<protein>
    <submittedName>
        <fullName evidence="1">Uncharacterized protein</fullName>
    </submittedName>
</protein>
<accession>A0ABQ0J913</accession>
<sequence>MYRQHFADAISEQERQHLQAKLEKLDTEFDLIAEINLGSEF</sequence>
<evidence type="ECO:0000313" key="1">
    <source>
        <dbReference type="EMBL" id="GAL25275.1"/>
    </source>
</evidence>
<proteinExistence type="predicted"/>
<dbReference type="Proteomes" id="UP000029223">
    <property type="component" value="Unassembled WGS sequence"/>
</dbReference>
<name>A0ABQ0J913_9VIBR</name>
<dbReference type="EMBL" id="BBMS01000008">
    <property type="protein sequence ID" value="GAL25275.1"/>
    <property type="molecule type" value="Genomic_DNA"/>
</dbReference>
<gene>
    <name evidence="1" type="ORF">JCM19239_5165</name>
</gene>
<keyword evidence="2" id="KW-1185">Reference proteome</keyword>
<organism evidence="1 2">
    <name type="scientific">Vibrio variabilis</name>
    <dbReference type="NCBI Taxonomy" id="990271"/>
    <lineage>
        <taxon>Bacteria</taxon>
        <taxon>Pseudomonadati</taxon>
        <taxon>Pseudomonadota</taxon>
        <taxon>Gammaproteobacteria</taxon>
        <taxon>Vibrionales</taxon>
        <taxon>Vibrionaceae</taxon>
        <taxon>Vibrio</taxon>
    </lineage>
</organism>
<comment type="caution">
    <text evidence="1">The sequence shown here is derived from an EMBL/GenBank/DDBJ whole genome shotgun (WGS) entry which is preliminary data.</text>
</comment>
<evidence type="ECO:0000313" key="2">
    <source>
        <dbReference type="Proteomes" id="UP000029223"/>
    </source>
</evidence>
<reference evidence="2" key="1">
    <citation type="submission" date="2014-09" db="EMBL/GenBank/DDBJ databases">
        <title>Vibrio variabilis JCM 19239. (C206) whole genome shotgun sequence.</title>
        <authorList>
            <person name="Sawabe T."/>
            <person name="Meirelles P."/>
            <person name="Nakanishi M."/>
            <person name="Sayaka M."/>
            <person name="Hattori M."/>
            <person name="Ohkuma M."/>
        </authorList>
    </citation>
    <scope>NUCLEOTIDE SEQUENCE [LARGE SCALE GENOMIC DNA]</scope>
    <source>
        <strain evidence="2">JCM 19239</strain>
    </source>
</reference>